<name>A0AB39V0Q8_9GAMM</name>
<evidence type="ECO:0000313" key="1">
    <source>
        <dbReference type="EMBL" id="XDT73742.1"/>
    </source>
</evidence>
<protein>
    <submittedName>
        <fullName evidence="1">Uncharacterized protein</fullName>
    </submittedName>
</protein>
<proteinExistence type="predicted"/>
<gene>
    <name evidence="1" type="ORF">AAIA72_07180</name>
</gene>
<dbReference type="KEGG" id="tcd:AAIA72_07180"/>
<reference evidence="1" key="1">
    <citation type="submission" date="2024-05" db="EMBL/GenBank/DDBJ databases">
        <title>Genome sequencing of novel strain.</title>
        <authorList>
            <person name="Ganbat D."/>
            <person name="Ganbat S."/>
            <person name="Lee S.-J."/>
        </authorList>
    </citation>
    <scope>NUCLEOTIDE SEQUENCE</scope>
    <source>
        <strain evidence="1">SMD15-11</strain>
    </source>
</reference>
<sequence>MFNLDPFDMTKVAEVSVPTLNWGFDVTTCFVDKDKAAKLAYYKSNGQRAFVRVAKQYSWGPCGYSPKYFHCSFCDGHCPACTNCQNTPDSFFEDVARSVNRFVTAAFYGTWSRAALTFSSSTPVKLFVDADQP</sequence>
<organism evidence="1">
    <name type="scientific">Thermohahella caldifontis</name>
    <dbReference type="NCBI Taxonomy" id="3142973"/>
    <lineage>
        <taxon>Bacteria</taxon>
        <taxon>Pseudomonadati</taxon>
        <taxon>Pseudomonadota</taxon>
        <taxon>Gammaproteobacteria</taxon>
        <taxon>Oceanospirillales</taxon>
        <taxon>Hahellaceae</taxon>
        <taxon>Thermohahella</taxon>
    </lineage>
</organism>
<dbReference type="AlphaFoldDB" id="A0AB39V0Q8"/>
<accession>A0AB39V0Q8</accession>
<dbReference type="EMBL" id="CP154858">
    <property type="protein sequence ID" value="XDT73742.1"/>
    <property type="molecule type" value="Genomic_DNA"/>
</dbReference>
<dbReference type="RefSeq" id="WP_369602723.1">
    <property type="nucleotide sequence ID" value="NZ_CP154858.1"/>
</dbReference>